<evidence type="ECO:0000313" key="4">
    <source>
        <dbReference type="Proteomes" id="UP000324853"/>
    </source>
</evidence>
<feature type="signal peptide" evidence="2">
    <location>
        <begin position="1"/>
        <end position="22"/>
    </location>
</feature>
<feature type="chain" id="PRO_5024376615" description="DUF680 domain-containing protein" evidence="2">
    <location>
        <begin position="23"/>
        <end position="84"/>
    </location>
</feature>
<protein>
    <recommendedName>
        <fullName evidence="5">DUF680 domain-containing protein</fullName>
    </recommendedName>
</protein>
<evidence type="ECO:0000256" key="2">
    <source>
        <dbReference type="SAM" id="SignalP"/>
    </source>
</evidence>
<evidence type="ECO:0000313" key="3">
    <source>
        <dbReference type="EMBL" id="TYL69914.1"/>
    </source>
</evidence>
<gene>
    <name evidence="3" type="ORF">FXB38_42235</name>
</gene>
<comment type="caution">
    <text evidence="3">The sequence shown here is derived from an EMBL/GenBank/DDBJ whole genome shotgun (WGS) entry which is preliminary data.</text>
</comment>
<dbReference type="OrthoDB" id="9942646at2"/>
<reference evidence="3 4" key="1">
    <citation type="submission" date="2019-08" db="EMBL/GenBank/DDBJ databases">
        <title>Bradyrhizobium hipponensis sp. nov., a rhizobium isolated from a Lupinus angustifolius root nodule in Tunisia.</title>
        <authorList>
            <person name="Off K."/>
            <person name="Rejili M."/>
            <person name="Mars M."/>
            <person name="Brachmann A."/>
            <person name="Marin M."/>
        </authorList>
    </citation>
    <scope>NUCLEOTIDE SEQUENCE [LARGE SCALE GENOMIC DNA]</scope>
    <source>
        <strain evidence="3 4">CTAW11</strain>
    </source>
</reference>
<organism evidence="3 4">
    <name type="scientific">Bradyrhizobium cytisi</name>
    <dbReference type="NCBI Taxonomy" id="515489"/>
    <lineage>
        <taxon>Bacteria</taxon>
        <taxon>Pseudomonadati</taxon>
        <taxon>Pseudomonadota</taxon>
        <taxon>Alphaproteobacteria</taxon>
        <taxon>Hyphomicrobiales</taxon>
        <taxon>Nitrobacteraceae</taxon>
        <taxon>Bradyrhizobium</taxon>
    </lineage>
</organism>
<dbReference type="Proteomes" id="UP000324853">
    <property type="component" value="Unassembled WGS sequence"/>
</dbReference>
<dbReference type="EMBL" id="VSSR01000160">
    <property type="protein sequence ID" value="TYL69914.1"/>
    <property type="molecule type" value="Genomic_DNA"/>
</dbReference>
<keyword evidence="2" id="KW-0732">Signal</keyword>
<proteinExistence type="predicted"/>
<feature type="region of interest" description="Disordered" evidence="1">
    <location>
        <begin position="23"/>
        <end position="84"/>
    </location>
</feature>
<keyword evidence="4" id="KW-1185">Reference proteome</keyword>
<sequence length="84" mass="8763">MSVVKLLLSCALISLLTVPAFAQGTQQNTNGRQSSPSQNYARGSRSPVATQPSNNPFQNPIGQGVPPAASANPALNSNRTFAPR</sequence>
<name>A0A5S4VUE7_9BRAD</name>
<dbReference type="AlphaFoldDB" id="A0A5S4VUE7"/>
<feature type="compositionally biased region" description="Polar residues" evidence="1">
    <location>
        <begin position="23"/>
        <end position="61"/>
    </location>
</feature>
<evidence type="ECO:0008006" key="5">
    <source>
        <dbReference type="Google" id="ProtNLM"/>
    </source>
</evidence>
<accession>A0A5S4VUE7</accession>
<feature type="compositionally biased region" description="Low complexity" evidence="1">
    <location>
        <begin position="66"/>
        <end position="78"/>
    </location>
</feature>
<evidence type="ECO:0000256" key="1">
    <source>
        <dbReference type="SAM" id="MobiDB-lite"/>
    </source>
</evidence>